<comment type="caution">
    <text evidence="1">The sequence shown here is derived from an EMBL/GenBank/DDBJ whole genome shotgun (WGS) entry which is preliminary data.</text>
</comment>
<evidence type="ECO:0000313" key="2">
    <source>
        <dbReference type="Proteomes" id="UP001153050"/>
    </source>
</evidence>
<keyword evidence="2" id="KW-1185">Reference proteome</keyword>
<reference evidence="1 2" key="1">
    <citation type="submission" date="2022-03" db="EMBL/GenBank/DDBJ databases">
        <authorList>
            <person name="Brunel B."/>
        </authorList>
    </citation>
    <scope>NUCLEOTIDE SEQUENCE [LARGE SCALE GENOMIC DNA]</scope>
    <source>
        <strain evidence="1">STM5069sample</strain>
    </source>
</reference>
<proteinExistence type="predicted"/>
<organism evidence="1 2">
    <name type="scientific">Mesorhizobium escarrei</name>
    <dbReference type="NCBI Taxonomy" id="666018"/>
    <lineage>
        <taxon>Bacteria</taxon>
        <taxon>Pseudomonadati</taxon>
        <taxon>Pseudomonadota</taxon>
        <taxon>Alphaproteobacteria</taxon>
        <taxon>Hyphomicrobiales</taxon>
        <taxon>Phyllobacteriaceae</taxon>
        <taxon>Mesorhizobium</taxon>
    </lineage>
</organism>
<dbReference type="Proteomes" id="UP001153050">
    <property type="component" value="Unassembled WGS sequence"/>
</dbReference>
<evidence type="ECO:0000313" key="1">
    <source>
        <dbReference type="EMBL" id="CAH2405045.1"/>
    </source>
</evidence>
<sequence>MGVISGQIEMLASPFNAIKKNCYHITLLLAGRALARGIVYRERGRRRVNMRPPEKCFERDELPL</sequence>
<accession>A0ABN8K468</accession>
<name>A0ABN8K468_9HYPH</name>
<protein>
    <submittedName>
        <fullName evidence="1">Uncharacterized protein</fullName>
    </submittedName>
</protein>
<dbReference type="EMBL" id="CAKXZT010000141">
    <property type="protein sequence ID" value="CAH2405045.1"/>
    <property type="molecule type" value="Genomic_DNA"/>
</dbReference>
<gene>
    <name evidence="1" type="ORF">MES5069_450030</name>
</gene>